<comment type="caution">
    <text evidence="1">The sequence shown here is derived from an EMBL/GenBank/DDBJ whole genome shotgun (WGS) entry which is preliminary data.</text>
</comment>
<gene>
    <name evidence="1" type="ORF">MSG28_004521</name>
</gene>
<evidence type="ECO:0000313" key="1">
    <source>
        <dbReference type="EMBL" id="KAI8431992.1"/>
    </source>
</evidence>
<name>A0ACC0K677_CHOFU</name>
<accession>A0ACC0K677</accession>
<reference evidence="1 2" key="1">
    <citation type="journal article" date="2022" name="Genome Biol. Evol.">
        <title>The Spruce Budworm Genome: Reconstructing the Evolutionary History of Antifreeze Proteins.</title>
        <authorList>
            <person name="Beliveau C."/>
            <person name="Gagne P."/>
            <person name="Picq S."/>
            <person name="Vernygora O."/>
            <person name="Keeling C.I."/>
            <person name="Pinkney K."/>
            <person name="Doucet D."/>
            <person name="Wen F."/>
            <person name="Johnston J.S."/>
            <person name="Maaroufi H."/>
            <person name="Boyle B."/>
            <person name="Laroche J."/>
            <person name="Dewar K."/>
            <person name="Juretic N."/>
            <person name="Blackburn G."/>
            <person name="Nisole A."/>
            <person name="Brunet B."/>
            <person name="Brandao M."/>
            <person name="Lumley L."/>
            <person name="Duan J."/>
            <person name="Quan G."/>
            <person name="Lucarotti C.J."/>
            <person name="Roe A.D."/>
            <person name="Sperling F.A.H."/>
            <person name="Levesque R.C."/>
            <person name="Cusson M."/>
        </authorList>
    </citation>
    <scope>NUCLEOTIDE SEQUENCE [LARGE SCALE GENOMIC DNA]</scope>
    <source>
        <strain evidence="1">Glfc:IPQL:Cfum</strain>
    </source>
</reference>
<sequence>MLKYILKPRSNMQKAINETITKMNFKTPIVGVHIRRTDKVGTEAAFHHIHEYMAHVKAYYDQLALTQFVDTKRVYLATDDANVLDDARAKYPEYEFLGDPSIAKTAATHRRYTPVSLTGLLVDLHMLSMCDYIVCTFSSQ</sequence>
<evidence type="ECO:0000313" key="2">
    <source>
        <dbReference type="Proteomes" id="UP001064048"/>
    </source>
</evidence>
<protein>
    <submittedName>
        <fullName evidence="1">Uncharacterized protein</fullName>
    </submittedName>
</protein>
<dbReference type="Proteomes" id="UP001064048">
    <property type="component" value="Chromosome 7"/>
</dbReference>
<keyword evidence="2" id="KW-1185">Reference proteome</keyword>
<organism evidence="1 2">
    <name type="scientific">Choristoneura fumiferana</name>
    <name type="common">Spruce budworm moth</name>
    <name type="synonym">Archips fumiferana</name>
    <dbReference type="NCBI Taxonomy" id="7141"/>
    <lineage>
        <taxon>Eukaryota</taxon>
        <taxon>Metazoa</taxon>
        <taxon>Ecdysozoa</taxon>
        <taxon>Arthropoda</taxon>
        <taxon>Hexapoda</taxon>
        <taxon>Insecta</taxon>
        <taxon>Pterygota</taxon>
        <taxon>Neoptera</taxon>
        <taxon>Endopterygota</taxon>
        <taxon>Lepidoptera</taxon>
        <taxon>Glossata</taxon>
        <taxon>Ditrysia</taxon>
        <taxon>Tortricoidea</taxon>
        <taxon>Tortricidae</taxon>
        <taxon>Tortricinae</taxon>
        <taxon>Choristoneura</taxon>
    </lineage>
</organism>
<proteinExistence type="predicted"/>
<feature type="non-terminal residue" evidence="1">
    <location>
        <position position="140"/>
    </location>
</feature>
<dbReference type="EMBL" id="CM046107">
    <property type="protein sequence ID" value="KAI8431992.1"/>
    <property type="molecule type" value="Genomic_DNA"/>
</dbReference>